<evidence type="ECO:0000256" key="1">
    <source>
        <dbReference type="ARBA" id="ARBA00012513"/>
    </source>
</evidence>
<comment type="catalytic activity">
    <reaction evidence="8">
        <text>L-seryl-[protein] + ATP = O-phospho-L-seryl-[protein] + ADP + H(+)</text>
        <dbReference type="Rhea" id="RHEA:17989"/>
        <dbReference type="Rhea" id="RHEA-COMP:9863"/>
        <dbReference type="Rhea" id="RHEA-COMP:11604"/>
        <dbReference type="ChEBI" id="CHEBI:15378"/>
        <dbReference type="ChEBI" id="CHEBI:29999"/>
        <dbReference type="ChEBI" id="CHEBI:30616"/>
        <dbReference type="ChEBI" id="CHEBI:83421"/>
        <dbReference type="ChEBI" id="CHEBI:456216"/>
        <dbReference type="EC" id="2.7.11.1"/>
    </reaction>
</comment>
<dbReference type="Gene3D" id="3.30.200.20">
    <property type="entry name" value="Phosphorylase Kinase, domain 1"/>
    <property type="match status" value="1"/>
</dbReference>
<dbReference type="Pfam" id="PF00069">
    <property type="entry name" value="Pkinase"/>
    <property type="match status" value="1"/>
</dbReference>
<evidence type="ECO:0000256" key="2">
    <source>
        <dbReference type="ARBA" id="ARBA00022527"/>
    </source>
</evidence>
<feature type="compositionally biased region" description="Low complexity" evidence="9">
    <location>
        <begin position="483"/>
        <end position="497"/>
    </location>
</feature>
<sequence length="625" mass="68921">MIGKLLDHRYQVIRVLATGGFGETYIAEDTKRPGNPVCVVKHLKPLSTDPSLFDTAKRLFHSEAETLEKLGNHDQIPRLLAYFDENQEFYLVQEFIEGHPLNDELVPDETWTEGEVIDLLIEVLSILEFVHSQGVIHRDIKPDNIIRRASDNKLVLVDFGAVKKLRSASEYAPAFGGGGFSATVAIGTPGYMPTEQGQGKPRPNSDIYALGIIAIQALTGVAPIDLQEDTHTGEILWQDLVPVNQNFAAVLNKMVRYHFKDRYQTATEALQALHSLGMHSQPVANPRNSSYQLIKSPSVQSQQKTLAVAPVNHAVLKKPAAPQHTAIPRGSHSPDLLQLCILVVLAGSAAAVAPAVVKNVQNFTTSFSGSNDASANNCFVEIGANKANLRYQPSAIANGNILETVSSGKKLEVTGKRTKRGWVEVKIDPKNSAWIYGDVIKNKEEWVACLRDRGLTVKTVDDNTVIASRPLPRSKPVVDVQTSPAEISEPSSSPSPKLDSEKTQNKTSHQSAAELLQAAKQEYEAGDLDRAIALVKSIPLNASDFKETAEMITQWQQDWKKSEALFNDINKALDNGQWDKVLAYKDQPEKLPNIEYWRNKIEPLFKQAADNRAKEKTTNPTATPR</sequence>
<comment type="caution">
    <text evidence="11">The sequence shown here is derived from an EMBL/GenBank/DDBJ whole genome shotgun (WGS) entry which is preliminary data.</text>
</comment>
<reference evidence="11 12" key="1">
    <citation type="submission" date="2016-11" db="EMBL/GenBank/DDBJ databases">
        <title>Draft Genome Sequences of Nine Cyanobacterial Strains from Diverse Habitats.</title>
        <authorList>
            <person name="Zhu T."/>
            <person name="Hou S."/>
            <person name="Lu X."/>
            <person name="Hess W.R."/>
        </authorList>
    </citation>
    <scope>NUCLEOTIDE SEQUENCE [LARGE SCALE GENOMIC DNA]</scope>
    <source>
        <strain evidence="11 12">NIES-592</strain>
    </source>
</reference>
<evidence type="ECO:0000256" key="7">
    <source>
        <dbReference type="ARBA" id="ARBA00047899"/>
    </source>
</evidence>
<keyword evidence="3" id="KW-0808">Transferase</keyword>
<dbReference type="PROSITE" id="PS50011">
    <property type="entry name" value="PROTEIN_KINASE_DOM"/>
    <property type="match status" value="1"/>
</dbReference>
<name>A0A1U7GXM5_9CYAN</name>
<dbReference type="GO" id="GO:0005524">
    <property type="term" value="F:ATP binding"/>
    <property type="evidence" value="ECO:0007669"/>
    <property type="project" value="UniProtKB-KW"/>
</dbReference>
<dbReference type="CDD" id="cd14014">
    <property type="entry name" value="STKc_PknB_like"/>
    <property type="match status" value="1"/>
</dbReference>
<dbReference type="EC" id="2.7.11.1" evidence="1"/>
<dbReference type="EMBL" id="MRCA01000008">
    <property type="protein sequence ID" value="OKH13085.1"/>
    <property type="molecule type" value="Genomic_DNA"/>
</dbReference>
<dbReference type="InterPro" id="IPR000719">
    <property type="entry name" value="Prot_kinase_dom"/>
</dbReference>
<gene>
    <name evidence="11" type="ORF">NIES592_15760</name>
</gene>
<dbReference type="RefSeq" id="WP_062247021.1">
    <property type="nucleotide sequence ID" value="NZ_MRCA01000008.1"/>
</dbReference>
<feature type="region of interest" description="Disordered" evidence="9">
    <location>
        <begin position="472"/>
        <end position="511"/>
    </location>
</feature>
<evidence type="ECO:0000256" key="5">
    <source>
        <dbReference type="ARBA" id="ARBA00022777"/>
    </source>
</evidence>
<protein>
    <recommendedName>
        <fullName evidence="1">non-specific serine/threonine protein kinase</fullName>
        <ecNumber evidence="1">2.7.11.1</ecNumber>
    </recommendedName>
</protein>
<feature type="domain" description="Protein kinase" evidence="10">
    <location>
        <begin position="10"/>
        <end position="277"/>
    </location>
</feature>
<dbReference type="Gene3D" id="1.10.510.10">
    <property type="entry name" value="Transferase(Phosphotransferase) domain 1"/>
    <property type="match status" value="1"/>
</dbReference>
<dbReference type="SMART" id="SM00220">
    <property type="entry name" value="S_TKc"/>
    <property type="match status" value="1"/>
</dbReference>
<dbReference type="PANTHER" id="PTHR24363">
    <property type="entry name" value="SERINE/THREONINE PROTEIN KINASE"/>
    <property type="match status" value="1"/>
</dbReference>
<keyword evidence="2 11" id="KW-0723">Serine/threonine-protein kinase</keyword>
<keyword evidence="12" id="KW-1185">Reference proteome</keyword>
<evidence type="ECO:0000256" key="4">
    <source>
        <dbReference type="ARBA" id="ARBA00022741"/>
    </source>
</evidence>
<proteinExistence type="predicted"/>
<evidence type="ECO:0000259" key="10">
    <source>
        <dbReference type="PROSITE" id="PS50011"/>
    </source>
</evidence>
<dbReference type="OrthoDB" id="468998at2"/>
<dbReference type="Proteomes" id="UP000186391">
    <property type="component" value="Unassembled WGS sequence"/>
</dbReference>
<organism evidence="11 12">
    <name type="scientific">Fischerella major NIES-592</name>
    <dbReference type="NCBI Taxonomy" id="210994"/>
    <lineage>
        <taxon>Bacteria</taxon>
        <taxon>Bacillati</taxon>
        <taxon>Cyanobacteriota</taxon>
        <taxon>Cyanophyceae</taxon>
        <taxon>Nostocales</taxon>
        <taxon>Hapalosiphonaceae</taxon>
        <taxon>Fischerella</taxon>
    </lineage>
</organism>
<dbReference type="SUPFAM" id="SSF56112">
    <property type="entry name" value="Protein kinase-like (PK-like)"/>
    <property type="match status" value="1"/>
</dbReference>
<evidence type="ECO:0000313" key="11">
    <source>
        <dbReference type="EMBL" id="OKH13085.1"/>
    </source>
</evidence>
<comment type="catalytic activity">
    <reaction evidence="7">
        <text>L-threonyl-[protein] + ATP = O-phospho-L-threonyl-[protein] + ADP + H(+)</text>
        <dbReference type="Rhea" id="RHEA:46608"/>
        <dbReference type="Rhea" id="RHEA-COMP:11060"/>
        <dbReference type="Rhea" id="RHEA-COMP:11605"/>
        <dbReference type="ChEBI" id="CHEBI:15378"/>
        <dbReference type="ChEBI" id="CHEBI:30013"/>
        <dbReference type="ChEBI" id="CHEBI:30616"/>
        <dbReference type="ChEBI" id="CHEBI:61977"/>
        <dbReference type="ChEBI" id="CHEBI:456216"/>
        <dbReference type="EC" id="2.7.11.1"/>
    </reaction>
</comment>
<dbReference type="InterPro" id="IPR011009">
    <property type="entry name" value="Kinase-like_dom_sf"/>
</dbReference>
<evidence type="ECO:0000256" key="6">
    <source>
        <dbReference type="ARBA" id="ARBA00022840"/>
    </source>
</evidence>
<evidence type="ECO:0000256" key="8">
    <source>
        <dbReference type="ARBA" id="ARBA00048679"/>
    </source>
</evidence>
<dbReference type="GO" id="GO:0004674">
    <property type="term" value="F:protein serine/threonine kinase activity"/>
    <property type="evidence" value="ECO:0007669"/>
    <property type="project" value="UniProtKB-KW"/>
</dbReference>
<dbReference type="Gene3D" id="2.30.30.40">
    <property type="entry name" value="SH3 Domains"/>
    <property type="match status" value="1"/>
</dbReference>
<dbReference type="PANTHER" id="PTHR24363:SF0">
    <property type="entry name" value="SERINE_THREONINE KINASE LIKE DOMAIN CONTAINING 1"/>
    <property type="match status" value="1"/>
</dbReference>
<keyword evidence="4" id="KW-0547">Nucleotide-binding</keyword>
<accession>A0A1U7GXM5</accession>
<evidence type="ECO:0000256" key="3">
    <source>
        <dbReference type="ARBA" id="ARBA00022679"/>
    </source>
</evidence>
<dbReference type="AlphaFoldDB" id="A0A1U7GXM5"/>
<evidence type="ECO:0000256" key="9">
    <source>
        <dbReference type="SAM" id="MobiDB-lite"/>
    </source>
</evidence>
<evidence type="ECO:0000313" key="12">
    <source>
        <dbReference type="Proteomes" id="UP000186391"/>
    </source>
</evidence>
<keyword evidence="5 11" id="KW-0418">Kinase</keyword>
<keyword evidence="6" id="KW-0067">ATP-binding</keyword>